<feature type="compositionally biased region" description="Low complexity" evidence="2">
    <location>
        <begin position="17"/>
        <end position="30"/>
    </location>
</feature>
<evidence type="ECO:0000259" key="3">
    <source>
        <dbReference type="Pfam" id="PF05699"/>
    </source>
</evidence>
<evidence type="ECO:0000313" key="5">
    <source>
        <dbReference type="Proteomes" id="UP000092154"/>
    </source>
</evidence>
<gene>
    <name evidence="4" type="ORF">K503DRAFT_868134</name>
</gene>
<proteinExistence type="predicted"/>
<reference evidence="4 5" key="1">
    <citation type="submission" date="2016-06" db="EMBL/GenBank/DDBJ databases">
        <title>Comparative genomics of the ectomycorrhizal sister species Rhizopogon vinicolor and Rhizopogon vesiculosus (Basidiomycota: Boletales) reveals a divergence of the mating type B locus.</title>
        <authorList>
            <consortium name="DOE Joint Genome Institute"/>
            <person name="Mujic A.B."/>
            <person name="Kuo A."/>
            <person name="Tritt A."/>
            <person name="Lipzen A."/>
            <person name="Chen C."/>
            <person name="Johnson J."/>
            <person name="Sharma A."/>
            <person name="Barry K."/>
            <person name="Grigoriev I.V."/>
            <person name="Spatafora J.W."/>
        </authorList>
    </citation>
    <scope>NUCLEOTIDE SEQUENCE [LARGE SCALE GENOMIC DNA]</scope>
    <source>
        <strain evidence="4 5">AM-OR11-026</strain>
    </source>
</reference>
<dbReference type="OrthoDB" id="2689697at2759"/>
<dbReference type="Pfam" id="PF05699">
    <property type="entry name" value="Dimer_Tnp_hAT"/>
    <property type="match status" value="1"/>
</dbReference>
<feature type="domain" description="HAT C-terminal dimerisation" evidence="3">
    <location>
        <begin position="84"/>
        <end position="121"/>
    </location>
</feature>
<feature type="region of interest" description="Disordered" evidence="2">
    <location>
        <begin position="17"/>
        <end position="41"/>
    </location>
</feature>
<dbReference type="InterPro" id="IPR008906">
    <property type="entry name" value="HATC_C_dom"/>
</dbReference>
<evidence type="ECO:0000313" key="4">
    <source>
        <dbReference type="EMBL" id="OAX35608.1"/>
    </source>
</evidence>
<dbReference type="AlphaFoldDB" id="A0A1B7MSL8"/>
<evidence type="ECO:0000256" key="1">
    <source>
        <dbReference type="SAM" id="Coils"/>
    </source>
</evidence>
<keyword evidence="5" id="KW-1185">Reference proteome</keyword>
<dbReference type="EMBL" id="KV448483">
    <property type="protein sequence ID" value="OAX35608.1"/>
    <property type="molecule type" value="Genomic_DNA"/>
</dbReference>
<keyword evidence="1" id="KW-0175">Coiled coil</keyword>
<name>A0A1B7MSL8_9AGAM</name>
<accession>A0A1B7MSL8</accession>
<protein>
    <recommendedName>
        <fullName evidence="3">HAT C-terminal dimerisation domain-containing protein</fullName>
    </recommendedName>
</protein>
<dbReference type="GO" id="GO:0046983">
    <property type="term" value="F:protein dimerization activity"/>
    <property type="evidence" value="ECO:0007669"/>
    <property type="project" value="InterPro"/>
</dbReference>
<dbReference type="InterPro" id="IPR012337">
    <property type="entry name" value="RNaseH-like_sf"/>
</dbReference>
<dbReference type="InParanoid" id="A0A1B7MSL8"/>
<organism evidence="4 5">
    <name type="scientific">Rhizopogon vinicolor AM-OR11-026</name>
    <dbReference type="NCBI Taxonomy" id="1314800"/>
    <lineage>
        <taxon>Eukaryota</taxon>
        <taxon>Fungi</taxon>
        <taxon>Dikarya</taxon>
        <taxon>Basidiomycota</taxon>
        <taxon>Agaricomycotina</taxon>
        <taxon>Agaricomycetes</taxon>
        <taxon>Agaricomycetidae</taxon>
        <taxon>Boletales</taxon>
        <taxon>Suillineae</taxon>
        <taxon>Rhizopogonaceae</taxon>
        <taxon>Rhizopogon</taxon>
    </lineage>
</organism>
<feature type="coiled-coil region" evidence="1">
    <location>
        <begin position="43"/>
        <end position="70"/>
    </location>
</feature>
<evidence type="ECO:0000256" key="2">
    <source>
        <dbReference type="SAM" id="MobiDB-lite"/>
    </source>
</evidence>
<sequence length="193" mass="21926">MAGFGCVTRINTSVRRSSFTSSLQSPLTSPSPTPVEVEPIPALSLEERTQRELEQDRKDAKRELQPYEEVGIYDVMAERTADIIRFWEVFPLFFRVAMDVLPAQVSRVPSERVFSSSKEIYRLNFTEDLVADEIYYNIWGRVTKKAIHELMATGNLEELAQLLANEDGGRELGRATLFMFIAPSDLTLRSSTN</sequence>
<dbReference type="Proteomes" id="UP000092154">
    <property type="component" value="Unassembled WGS sequence"/>
</dbReference>
<dbReference type="SUPFAM" id="SSF53098">
    <property type="entry name" value="Ribonuclease H-like"/>
    <property type="match status" value="1"/>
</dbReference>